<feature type="repeat" description="NHL" evidence="4">
    <location>
        <begin position="159"/>
        <end position="202"/>
    </location>
</feature>
<dbReference type="Gene3D" id="2.120.10.30">
    <property type="entry name" value="TolB, C-terminal domain"/>
    <property type="match status" value="2"/>
</dbReference>
<evidence type="ECO:0000256" key="5">
    <source>
        <dbReference type="SAM" id="MobiDB-lite"/>
    </source>
</evidence>
<accession>A0A820AWC5</accession>
<gene>
    <name evidence="6" type="ORF">OXD698_LOCUS40206</name>
</gene>
<evidence type="ECO:0000313" key="6">
    <source>
        <dbReference type="EMBL" id="CAF4189560.1"/>
    </source>
</evidence>
<keyword evidence="1" id="KW-0732">Signal</keyword>
<dbReference type="EMBL" id="CAJOAZ010008697">
    <property type="protein sequence ID" value="CAF4189560.1"/>
    <property type="molecule type" value="Genomic_DNA"/>
</dbReference>
<organism evidence="6 7">
    <name type="scientific">Adineta steineri</name>
    <dbReference type="NCBI Taxonomy" id="433720"/>
    <lineage>
        <taxon>Eukaryota</taxon>
        <taxon>Metazoa</taxon>
        <taxon>Spiralia</taxon>
        <taxon>Gnathifera</taxon>
        <taxon>Rotifera</taxon>
        <taxon>Eurotatoria</taxon>
        <taxon>Bdelloidea</taxon>
        <taxon>Adinetida</taxon>
        <taxon>Adinetidae</taxon>
        <taxon>Adineta</taxon>
    </lineage>
</organism>
<dbReference type="PANTHER" id="PTHR10680">
    <property type="entry name" value="PEPTIDYL-GLYCINE ALPHA-AMIDATING MONOOXYGENASE"/>
    <property type="match status" value="1"/>
</dbReference>
<dbReference type="SUPFAM" id="SSF63829">
    <property type="entry name" value="Calcium-dependent phosphotriesterase"/>
    <property type="match status" value="2"/>
</dbReference>
<keyword evidence="2" id="KW-0677">Repeat</keyword>
<name>A0A820AWC5_9BILA</name>
<dbReference type="InterPro" id="IPR011042">
    <property type="entry name" value="6-blade_b-propeller_TolB-like"/>
</dbReference>
<dbReference type="AlphaFoldDB" id="A0A820AWC5"/>
<keyword evidence="3" id="KW-0325">Glycoprotein</keyword>
<evidence type="ECO:0000256" key="1">
    <source>
        <dbReference type="ARBA" id="ARBA00022729"/>
    </source>
</evidence>
<dbReference type="PROSITE" id="PS51125">
    <property type="entry name" value="NHL"/>
    <property type="match status" value="1"/>
</dbReference>
<proteinExistence type="predicted"/>
<comment type="caution">
    <text evidence="6">The sequence shown here is derived from an EMBL/GenBank/DDBJ whole genome shotgun (WGS) entry which is preliminary data.</text>
</comment>
<dbReference type="CDD" id="cd05819">
    <property type="entry name" value="NHL"/>
    <property type="match status" value="1"/>
</dbReference>
<dbReference type="PANTHER" id="PTHR10680:SF14">
    <property type="entry name" value="PEPTIDYL-GLYCINE ALPHA-AMIDATING MONOOXYGENASE"/>
    <property type="match status" value="1"/>
</dbReference>
<evidence type="ECO:0008006" key="8">
    <source>
        <dbReference type="Google" id="ProtNLM"/>
    </source>
</evidence>
<evidence type="ECO:0000256" key="2">
    <source>
        <dbReference type="ARBA" id="ARBA00022737"/>
    </source>
</evidence>
<evidence type="ECO:0000256" key="3">
    <source>
        <dbReference type="ARBA" id="ARBA00023180"/>
    </source>
</evidence>
<evidence type="ECO:0000256" key="4">
    <source>
        <dbReference type="PROSITE-ProRule" id="PRU00504"/>
    </source>
</evidence>
<reference evidence="6" key="1">
    <citation type="submission" date="2021-02" db="EMBL/GenBank/DDBJ databases">
        <authorList>
            <person name="Nowell W R."/>
        </authorList>
    </citation>
    <scope>NUCLEOTIDE SEQUENCE</scope>
</reference>
<dbReference type="GO" id="GO:0005576">
    <property type="term" value="C:extracellular region"/>
    <property type="evidence" value="ECO:0007669"/>
    <property type="project" value="TreeGrafter"/>
</dbReference>
<evidence type="ECO:0000313" key="7">
    <source>
        <dbReference type="Proteomes" id="UP000663844"/>
    </source>
</evidence>
<sequence length="410" mass="42530">TSTSKTTSTTSTTTSSTSTSTTTSTTSTTTSSTSTSTTTSTTSTTTTSETSTTTTTTSTTTSSTSSSTTSSTSSSTTSSTSSSTTSSTSSSTTITANPCIFGNLLWNKTGITVLSSVTSPIATSGVFIDSNDTLYAVDEDSNFVVWKLLKNAANPTIVAGTSGSQGSSSTQLNYPNDVYVDRSGNIYVSDSSNQRIQKFSSGSNVGVTIAGINSSTGSALNQLAYPRYLIFDPTVTYMYIADDNNHRVIRYSTSSTSGTNGTLAAGGAGPNNTNTSLNNPWGIYYLPSISNDLFITNVGGHSVIRWTPGASSGTFVAGVPGVSGSDSTHLNGPMGIRIDNYMNMYVVDYNNHRVQLFCANTTIGITIAGNGSAGNGATQLNYPRGIAFDSAMNMYIGDSSNARVQKFMKL</sequence>
<protein>
    <recommendedName>
        <fullName evidence="8">NHL repeat containing protein</fullName>
    </recommendedName>
</protein>
<feature type="non-terminal residue" evidence="6">
    <location>
        <position position="410"/>
    </location>
</feature>
<dbReference type="Proteomes" id="UP000663844">
    <property type="component" value="Unassembled WGS sequence"/>
</dbReference>
<dbReference type="Pfam" id="PF01436">
    <property type="entry name" value="NHL"/>
    <property type="match status" value="1"/>
</dbReference>
<dbReference type="InterPro" id="IPR001258">
    <property type="entry name" value="NHL_repeat"/>
</dbReference>
<feature type="region of interest" description="Disordered" evidence="5">
    <location>
        <begin position="1"/>
        <end position="93"/>
    </location>
</feature>